<evidence type="ECO:0000313" key="1">
    <source>
        <dbReference type="EMBL" id="KAF8419042.1"/>
    </source>
</evidence>
<reference evidence="1" key="2">
    <citation type="journal article" date="2020" name="Nat. Commun.">
        <title>Large-scale genome sequencing of mycorrhizal fungi provides insights into the early evolution of symbiotic traits.</title>
        <authorList>
            <person name="Miyauchi S."/>
            <person name="Kiss E."/>
            <person name="Kuo A."/>
            <person name="Drula E."/>
            <person name="Kohler A."/>
            <person name="Sanchez-Garcia M."/>
            <person name="Morin E."/>
            <person name="Andreopoulos B."/>
            <person name="Barry K.W."/>
            <person name="Bonito G."/>
            <person name="Buee M."/>
            <person name="Carver A."/>
            <person name="Chen C."/>
            <person name="Cichocki N."/>
            <person name="Clum A."/>
            <person name="Culley D."/>
            <person name="Crous P.W."/>
            <person name="Fauchery L."/>
            <person name="Girlanda M."/>
            <person name="Hayes R.D."/>
            <person name="Keri Z."/>
            <person name="LaButti K."/>
            <person name="Lipzen A."/>
            <person name="Lombard V."/>
            <person name="Magnuson J."/>
            <person name="Maillard F."/>
            <person name="Murat C."/>
            <person name="Nolan M."/>
            <person name="Ohm R.A."/>
            <person name="Pangilinan J."/>
            <person name="Pereira M.F."/>
            <person name="Perotto S."/>
            <person name="Peter M."/>
            <person name="Pfister S."/>
            <person name="Riley R."/>
            <person name="Sitrit Y."/>
            <person name="Stielow J.B."/>
            <person name="Szollosi G."/>
            <person name="Zifcakova L."/>
            <person name="Stursova M."/>
            <person name="Spatafora J.W."/>
            <person name="Tedersoo L."/>
            <person name="Vaario L.M."/>
            <person name="Yamada A."/>
            <person name="Yan M."/>
            <person name="Wang P."/>
            <person name="Xu J."/>
            <person name="Bruns T."/>
            <person name="Baldrian P."/>
            <person name="Vilgalys R."/>
            <person name="Dunand C."/>
            <person name="Henrissat B."/>
            <person name="Grigoriev I.V."/>
            <person name="Hibbett D."/>
            <person name="Nagy L.G."/>
            <person name="Martin F.M."/>
        </authorList>
    </citation>
    <scope>NUCLEOTIDE SEQUENCE</scope>
    <source>
        <strain evidence="1">BED1</strain>
    </source>
</reference>
<reference evidence="1" key="1">
    <citation type="submission" date="2019-10" db="EMBL/GenBank/DDBJ databases">
        <authorList>
            <consortium name="DOE Joint Genome Institute"/>
            <person name="Kuo A."/>
            <person name="Miyauchi S."/>
            <person name="Kiss E."/>
            <person name="Drula E."/>
            <person name="Kohler A."/>
            <person name="Sanchez-Garcia M."/>
            <person name="Andreopoulos B."/>
            <person name="Barry K.W."/>
            <person name="Bonito G."/>
            <person name="Buee M."/>
            <person name="Carver A."/>
            <person name="Chen C."/>
            <person name="Cichocki N."/>
            <person name="Clum A."/>
            <person name="Culley D."/>
            <person name="Crous P.W."/>
            <person name="Fauchery L."/>
            <person name="Girlanda M."/>
            <person name="Hayes R."/>
            <person name="Keri Z."/>
            <person name="LaButti K."/>
            <person name="Lipzen A."/>
            <person name="Lombard V."/>
            <person name="Magnuson J."/>
            <person name="Maillard F."/>
            <person name="Morin E."/>
            <person name="Murat C."/>
            <person name="Nolan M."/>
            <person name="Ohm R."/>
            <person name="Pangilinan J."/>
            <person name="Pereira M."/>
            <person name="Perotto S."/>
            <person name="Peter M."/>
            <person name="Riley R."/>
            <person name="Sitrit Y."/>
            <person name="Stielow B."/>
            <person name="Szollosi G."/>
            <person name="Zifcakova L."/>
            <person name="Stursova M."/>
            <person name="Spatafora J.W."/>
            <person name="Tedersoo L."/>
            <person name="Vaario L.-M."/>
            <person name="Yamada A."/>
            <person name="Yan M."/>
            <person name="Wang P."/>
            <person name="Xu J."/>
            <person name="Bruns T."/>
            <person name="Baldrian P."/>
            <person name="Vilgalys R."/>
            <person name="Henrissat B."/>
            <person name="Grigoriev I.V."/>
            <person name="Hibbett D."/>
            <person name="Nagy L.G."/>
            <person name="Martin F.M."/>
        </authorList>
    </citation>
    <scope>NUCLEOTIDE SEQUENCE</scope>
    <source>
        <strain evidence="1">BED1</strain>
    </source>
</reference>
<name>A0AAD4BCZ2_BOLED</name>
<sequence>MRVTHVPHHVQESMVSWYVAVAHFHFKVTSSCEASSASKDLVNVKQLLDEDLFPRVLRNCGIVIIEL</sequence>
<protein>
    <submittedName>
        <fullName evidence="1">Uncharacterized protein</fullName>
    </submittedName>
</protein>
<proteinExistence type="predicted"/>
<gene>
    <name evidence="1" type="ORF">L210DRAFT_3577781</name>
</gene>
<dbReference type="AlphaFoldDB" id="A0AAD4BCZ2"/>
<organism evidence="1 2">
    <name type="scientific">Boletus edulis BED1</name>
    <dbReference type="NCBI Taxonomy" id="1328754"/>
    <lineage>
        <taxon>Eukaryota</taxon>
        <taxon>Fungi</taxon>
        <taxon>Dikarya</taxon>
        <taxon>Basidiomycota</taxon>
        <taxon>Agaricomycotina</taxon>
        <taxon>Agaricomycetes</taxon>
        <taxon>Agaricomycetidae</taxon>
        <taxon>Boletales</taxon>
        <taxon>Boletineae</taxon>
        <taxon>Boletaceae</taxon>
        <taxon>Boletoideae</taxon>
        <taxon>Boletus</taxon>
    </lineage>
</organism>
<comment type="caution">
    <text evidence="1">The sequence shown here is derived from an EMBL/GenBank/DDBJ whole genome shotgun (WGS) entry which is preliminary data.</text>
</comment>
<keyword evidence="2" id="KW-1185">Reference proteome</keyword>
<evidence type="ECO:0000313" key="2">
    <source>
        <dbReference type="Proteomes" id="UP001194468"/>
    </source>
</evidence>
<dbReference type="Proteomes" id="UP001194468">
    <property type="component" value="Unassembled WGS sequence"/>
</dbReference>
<dbReference type="EMBL" id="WHUW01000184">
    <property type="protein sequence ID" value="KAF8419042.1"/>
    <property type="molecule type" value="Genomic_DNA"/>
</dbReference>
<accession>A0AAD4BCZ2</accession>